<protein>
    <submittedName>
        <fullName evidence="1">Uncharacterized protein</fullName>
    </submittedName>
</protein>
<sequence length="74" mass="7943">MVVLRFPQHISVYCVLLCSALQIIGGGESVLLAMNLSIAADIIPTAARANSFIRMAVANYVDRFVASSVSSRLM</sequence>
<organism evidence="1 2">
    <name type="scientific">Hirsutella rhossiliensis</name>
    <dbReference type="NCBI Taxonomy" id="111463"/>
    <lineage>
        <taxon>Eukaryota</taxon>
        <taxon>Fungi</taxon>
        <taxon>Dikarya</taxon>
        <taxon>Ascomycota</taxon>
        <taxon>Pezizomycotina</taxon>
        <taxon>Sordariomycetes</taxon>
        <taxon>Hypocreomycetidae</taxon>
        <taxon>Hypocreales</taxon>
        <taxon>Ophiocordycipitaceae</taxon>
        <taxon>Hirsutella</taxon>
    </lineage>
</organism>
<comment type="caution">
    <text evidence="1">The sequence shown here is derived from an EMBL/GenBank/DDBJ whole genome shotgun (WGS) entry which is preliminary data.</text>
</comment>
<dbReference type="Proteomes" id="UP000824596">
    <property type="component" value="Unassembled WGS sequence"/>
</dbReference>
<dbReference type="GeneID" id="68359872"/>
<dbReference type="RefSeq" id="XP_044715563.1">
    <property type="nucleotide sequence ID" value="XM_044869214.1"/>
</dbReference>
<dbReference type="EMBL" id="JAIZPD010000017">
    <property type="protein sequence ID" value="KAH0958049.1"/>
    <property type="molecule type" value="Genomic_DNA"/>
</dbReference>
<keyword evidence="2" id="KW-1185">Reference proteome</keyword>
<proteinExistence type="predicted"/>
<name>A0A9P8MPB2_9HYPO</name>
<gene>
    <name evidence="1" type="ORF">HRG_10744</name>
</gene>
<evidence type="ECO:0000313" key="1">
    <source>
        <dbReference type="EMBL" id="KAH0958049.1"/>
    </source>
</evidence>
<evidence type="ECO:0000313" key="2">
    <source>
        <dbReference type="Proteomes" id="UP000824596"/>
    </source>
</evidence>
<reference evidence="1" key="1">
    <citation type="submission" date="2021-09" db="EMBL/GenBank/DDBJ databases">
        <title>A high-quality genome of the endoparasitic fungus Hirsutella rhossiliensis with a comparison of Hirsutella genomes reveals transposable elements contributing to genome size variation.</title>
        <authorList>
            <person name="Lin R."/>
            <person name="Jiao Y."/>
            <person name="Sun X."/>
            <person name="Ling J."/>
            <person name="Xie B."/>
            <person name="Cheng X."/>
        </authorList>
    </citation>
    <scope>NUCLEOTIDE SEQUENCE</scope>
    <source>
        <strain evidence="1">HR02</strain>
    </source>
</reference>
<accession>A0A9P8MPB2</accession>
<dbReference type="AlphaFoldDB" id="A0A9P8MPB2"/>